<organism evidence="2 3">
    <name type="scientific">Ciona intestinalis</name>
    <name type="common">Transparent sea squirt</name>
    <name type="synonym">Ascidia intestinalis</name>
    <dbReference type="NCBI Taxonomy" id="7719"/>
    <lineage>
        <taxon>Eukaryota</taxon>
        <taxon>Metazoa</taxon>
        <taxon>Chordata</taxon>
        <taxon>Tunicata</taxon>
        <taxon>Ascidiacea</taxon>
        <taxon>Phlebobranchia</taxon>
        <taxon>Cionidae</taxon>
        <taxon>Ciona</taxon>
    </lineage>
</organism>
<dbReference type="Proteomes" id="UP000008144">
    <property type="component" value="Chromosome 3"/>
</dbReference>
<dbReference type="InParanoid" id="F6SG58"/>
<evidence type="ECO:0000313" key="3">
    <source>
        <dbReference type="Proteomes" id="UP000008144"/>
    </source>
</evidence>
<protein>
    <submittedName>
        <fullName evidence="2">Uncharacterized protein</fullName>
    </submittedName>
</protein>
<feature type="region of interest" description="Disordered" evidence="1">
    <location>
        <begin position="1"/>
        <end position="36"/>
    </location>
</feature>
<dbReference type="HOGENOM" id="CLU_3359376_0_0_1"/>
<evidence type="ECO:0000256" key="1">
    <source>
        <dbReference type="SAM" id="MobiDB-lite"/>
    </source>
</evidence>
<dbReference type="EMBL" id="EAAA01001740">
    <property type="status" value="NOT_ANNOTATED_CDS"/>
    <property type="molecule type" value="Genomic_DNA"/>
</dbReference>
<reference evidence="2" key="3">
    <citation type="submission" date="2025-08" db="UniProtKB">
        <authorList>
            <consortium name="Ensembl"/>
        </authorList>
    </citation>
    <scope>IDENTIFICATION</scope>
</reference>
<keyword evidence="3" id="KW-1185">Reference proteome</keyword>
<sequence length="36" mass="3910">MQKGSNGDVTSRSGDDETEEHTSTWYVTPHRGLSGS</sequence>
<evidence type="ECO:0000313" key="2">
    <source>
        <dbReference type="Ensembl" id="ENSCINP00000012432.3"/>
    </source>
</evidence>
<dbReference type="AlphaFoldDB" id="F6SG58"/>
<reference evidence="2" key="4">
    <citation type="submission" date="2025-09" db="UniProtKB">
        <authorList>
            <consortium name="Ensembl"/>
        </authorList>
    </citation>
    <scope>IDENTIFICATION</scope>
</reference>
<proteinExistence type="predicted"/>
<name>F6SG58_CIOIN</name>
<reference evidence="2" key="2">
    <citation type="journal article" date="2008" name="Genome Biol.">
        <title>Improved genome assembly and evidence-based global gene model set for the chordate Ciona intestinalis: new insight into intron and operon populations.</title>
        <authorList>
            <person name="Satou Y."/>
            <person name="Mineta K."/>
            <person name="Ogasawara M."/>
            <person name="Sasakura Y."/>
            <person name="Shoguchi E."/>
            <person name="Ueno K."/>
            <person name="Yamada L."/>
            <person name="Matsumoto J."/>
            <person name="Wasserscheid J."/>
            <person name="Dewar K."/>
            <person name="Wiley G.B."/>
            <person name="Macmil S.L."/>
            <person name="Roe B.A."/>
            <person name="Zeller R.W."/>
            <person name="Hastings K.E."/>
            <person name="Lemaire P."/>
            <person name="Lindquist E."/>
            <person name="Endo T."/>
            <person name="Hotta K."/>
            <person name="Inaba K."/>
        </authorList>
    </citation>
    <scope>NUCLEOTIDE SEQUENCE [LARGE SCALE GENOMIC DNA]</scope>
    <source>
        <strain evidence="2">wild type</strain>
    </source>
</reference>
<reference evidence="3" key="1">
    <citation type="journal article" date="2002" name="Science">
        <title>The draft genome of Ciona intestinalis: insights into chordate and vertebrate origins.</title>
        <authorList>
            <person name="Dehal P."/>
            <person name="Satou Y."/>
            <person name="Campbell R.K."/>
            <person name="Chapman J."/>
            <person name="Degnan B."/>
            <person name="De Tomaso A."/>
            <person name="Davidson B."/>
            <person name="Di Gregorio A."/>
            <person name="Gelpke M."/>
            <person name="Goodstein D.M."/>
            <person name="Harafuji N."/>
            <person name="Hastings K.E."/>
            <person name="Ho I."/>
            <person name="Hotta K."/>
            <person name="Huang W."/>
            <person name="Kawashima T."/>
            <person name="Lemaire P."/>
            <person name="Martinez D."/>
            <person name="Meinertzhagen I.A."/>
            <person name="Necula S."/>
            <person name="Nonaka M."/>
            <person name="Putnam N."/>
            <person name="Rash S."/>
            <person name="Saiga H."/>
            <person name="Satake M."/>
            <person name="Terry A."/>
            <person name="Yamada L."/>
            <person name="Wang H.G."/>
            <person name="Awazu S."/>
            <person name="Azumi K."/>
            <person name="Boore J."/>
            <person name="Branno M."/>
            <person name="Chin-Bow S."/>
            <person name="DeSantis R."/>
            <person name="Doyle S."/>
            <person name="Francino P."/>
            <person name="Keys D.N."/>
            <person name="Haga S."/>
            <person name="Hayashi H."/>
            <person name="Hino K."/>
            <person name="Imai K.S."/>
            <person name="Inaba K."/>
            <person name="Kano S."/>
            <person name="Kobayashi K."/>
            <person name="Kobayashi M."/>
            <person name="Lee B.I."/>
            <person name="Makabe K.W."/>
            <person name="Manohar C."/>
            <person name="Matassi G."/>
            <person name="Medina M."/>
            <person name="Mochizuki Y."/>
            <person name="Mount S."/>
            <person name="Morishita T."/>
            <person name="Miura S."/>
            <person name="Nakayama A."/>
            <person name="Nishizaka S."/>
            <person name="Nomoto H."/>
            <person name="Ohta F."/>
            <person name="Oishi K."/>
            <person name="Rigoutsos I."/>
            <person name="Sano M."/>
            <person name="Sasaki A."/>
            <person name="Sasakura Y."/>
            <person name="Shoguchi E."/>
            <person name="Shin-i T."/>
            <person name="Spagnuolo A."/>
            <person name="Stainier D."/>
            <person name="Suzuki M.M."/>
            <person name="Tassy O."/>
            <person name="Takatori N."/>
            <person name="Tokuoka M."/>
            <person name="Yagi K."/>
            <person name="Yoshizaki F."/>
            <person name="Wada S."/>
            <person name="Zhang C."/>
            <person name="Hyatt P.D."/>
            <person name="Larimer F."/>
            <person name="Detter C."/>
            <person name="Doggett N."/>
            <person name="Glavina T."/>
            <person name="Hawkins T."/>
            <person name="Richardson P."/>
            <person name="Lucas S."/>
            <person name="Kohara Y."/>
            <person name="Levine M."/>
            <person name="Satoh N."/>
            <person name="Rokhsar D.S."/>
        </authorList>
    </citation>
    <scope>NUCLEOTIDE SEQUENCE [LARGE SCALE GENOMIC DNA]</scope>
</reference>
<dbReference type="Ensembl" id="ENSCINT00000012432.3">
    <property type="protein sequence ID" value="ENSCINP00000012432.3"/>
    <property type="gene ID" value="ENSCING00000006016.3"/>
</dbReference>
<feature type="compositionally biased region" description="Polar residues" evidence="1">
    <location>
        <begin position="1"/>
        <end position="12"/>
    </location>
</feature>
<accession>F6SG58</accession>